<keyword evidence="4 6" id="KW-1133">Transmembrane helix</keyword>
<feature type="transmembrane region" description="Helical" evidence="6">
    <location>
        <begin position="127"/>
        <end position="148"/>
    </location>
</feature>
<accession>A0A0W0R4Y7</accession>
<feature type="transmembrane region" description="Helical" evidence="6">
    <location>
        <begin position="82"/>
        <end position="107"/>
    </location>
</feature>
<evidence type="ECO:0000256" key="5">
    <source>
        <dbReference type="ARBA" id="ARBA00023136"/>
    </source>
</evidence>
<evidence type="ECO:0000256" key="1">
    <source>
        <dbReference type="ARBA" id="ARBA00004651"/>
    </source>
</evidence>
<dbReference type="GO" id="GO:0005886">
    <property type="term" value="C:plasma membrane"/>
    <property type="evidence" value="ECO:0007669"/>
    <property type="project" value="UniProtKB-SubCell"/>
</dbReference>
<sequence length="436" mass="49051">MNKEIKIPLVLLGLNTSSYLINYSLNVILARHLSAHIYGDYSVAIKVLTIMVELALFGTQVGTKRFLAKYLDLNRREEALNYLAWNTKLLSVTFFISIIIALTTFIIMNYLHYLGIKHIEDYHLAAYTLWLVPFFALVIALSSLLLLSERIYFSAMVTDFLNYFLQVFLFFMVIVFVGPTLSNSHIVTVLFTTFMLLILIAFFLLNKEIINLIKQSIKKARTISLTKGKWLKTSAGLIVNNIILAVFSAIDLFIVELFASSEGAVGHYAAILVIIGFLWMIPPSVLQPLKRNLATHLDSLEGRKQLQEKLKTTNKLIISLVLCVGLLIILFSRQLLNHYGPEYVQAYPALIILTIGMMGACISRIAPVILVFAGYERLLLQLGLVELILIILLAIPATYYFDITGTAVITSLVFITKAVVIIITIRKKLGIKVWAI</sequence>
<organism evidence="7 9">
    <name type="scientific">Legionella adelaidensis</name>
    <dbReference type="NCBI Taxonomy" id="45056"/>
    <lineage>
        <taxon>Bacteria</taxon>
        <taxon>Pseudomonadati</taxon>
        <taxon>Pseudomonadota</taxon>
        <taxon>Gammaproteobacteria</taxon>
        <taxon>Legionellales</taxon>
        <taxon>Legionellaceae</taxon>
        <taxon>Legionella</taxon>
    </lineage>
</organism>
<feature type="transmembrane region" description="Helical" evidence="6">
    <location>
        <begin position="160"/>
        <end position="179"/>
    </location>
</feature>
<keyword evidence="9" id="KW-1185">Reference proteome</keyword>
<keyword evidence="3 6" id="KW-0812">Transmembrane</keyword>
<evidence type="ECO:0000313" key="7">
    <source>
        <dbReference type="EMBL" id="KTC66123.1"/>
    </source>
</evidence>
<evidence type="ECO:0000313" key="10">
    <source>
        <dbReference type="Proteomes" id="UP000281170"/>
    </source>
</evidence>
<feature type="transmembrane region" description="Helical" evidence="6">
    <location>
        <begin position="237"/>
        <end position="259"/>
    </location>
</feature>
<evidence type="ECO:0000256" key="3">
    <source>
        <dbReference type="ARBA" id="ARBA00022692"/>
    </source>
</evidence>
<evidence type="ECO:0000256" key="2">
    <source>
        <dbReference type="ARBA" id="ARBA00022475"/>
    </source>
</evidence>
<dbReference type="EMBL" id="LR134432">
    <property type="protein sequence ID" value="VEH85807.1"/>
    <property type="molecule type" value="Genomic_DNA"/>
</dbReference>
<dbReference type="PANTHER" id="PTHR30250:SF11">
    <property type="entry name" value="O-ANTIGEN TRANSPORTER-RELATED"/>
    <property type="match status" value="1"/>
</dbReference>
<feature type="transmembrane region" description="Helical" evidence="6">
    <location>
        <begin position="265"/>
        <end position="281"/>
    </location>
</feature>
<dbReference type="STRING" id="45056.Lade_0781"/>
<dbReference type="EMBL" id="LNKA01000001">
    <property type="protein sequence ID" value="KTC66123.1"/>
    <property type="molecule type" value="Genomic_DNA"/>
</dbReference>
<feature type="transmembrane region" description="Helical" evidence="6">
    <location>
        <begin position="379"/>
        <end position="401"/>
    </location>
</feature>
<feature type="transmembrane region" description="Helical" evidence="6">
    <location>
        <begin position="316"/>
        <end position="335"/>
    </location>
</feature>
<feature type="transmembrane region" description="Helical" evidence="6">
    <location>
        <begin position="41"/>
        <end position="61"/>
    </location>
</feature>
<proteinExistence type="predicted"/>
<comment type="subcellular location">
    <subcellularLocation>
        <location evidence="1">Cell membrane</location>
        <topology evidence="1">Multi-pass membrane protein</topology>
    </subcellularLocation>
</comment>
<gene>
    <name evidence="7" type="ORF">Lade_0781</name>
    <name evidence="8" type="ORF">NCTC12735_01443</name>
</gene>
<keyword evidence="2" id="KW-1003">Cell membrane</keyword>
<evidence type="ECO:0000313" key="8">
    <source>
        <dbReference type="EMBL" id="VEH85807.1"/>
    </source>
</evidence>
<dbReference type="PANTHER" id="PTHR30250">
    <property type="entry name" value="PST FAMILY PREDICTED COLANIC ACID TRANSPORTER"/>
    <property type="match status" value="1"/>
</dbReference>
<dbReference type="InterPro" id="IPR050833">
    <property type="entry name" value="Poly_Biosynth_Transport"/>
</dbReference>
<dbReference type="RefSeq" id="WP_058461828.1">
    <property type="nucleotide sequence ID" value="NZ_CAAAHS010000005.1"/>
</dbReference>
<feature type="transmembrane region" description="Helical" evidence="6">
    <location>
        <begin position="347"/>
        <end position="372"/>
    </location>
</feature>
<feature type="transmembrane region" description="Helical" evidence="6">
    <location>
        <begin position="185"/>
        <end position="205"/>
    </location>
</feature>
<dbReference type="Proteomes" id="UP000054859">
    <property type="component" value="Unassembled WGS sequence"/>
</dbReference>
<name>A0A0W0R4Y7_9GAMM</name>
<evidence type="ECO:0000313" key="9">
    <source>
        <dbReference type="Proteomes" id="UP000054859"/>
    </source>
</evidence>
<reference evidence="7 9" key="1">
    <citation type="submission" date="2015-11" db="EMBL/GenBank/DDBJ databases">
        <title>Identification of large and diverse effector repertoires of 38 Legionella species.</title>
        <authorList>
            <person name="Burstein D."/>
            <person name="Amaro F."/>
            <person name="Zusman T."/>
            <person name="Lifshitz Z."/>
            <person name="Cohen O."/>
            <person name="Gilbert J.A."/>
            <person name="Pupko T."/>
            <person name="Shuman H.A."/>
            <person name="Segal G."/>
        </authorList>
    </citation>
    <scope>NUCLEOTIDE SEQUENCE [LARGE SCALE GENOMIC DNA]</scope>
    <source>
        <strain evidence="7 9">1762-AUS-E</strain>
    </source>
</reference>
<geneLocation type="plasmid" evidence="8 10">
    <name>23</name>
</geneLocation>
<feature type="transmembrane region" description="Helical" evidence="6">
    <location>
        <begin position="407"/>
        <end position="425"/>
    </location>
</feature>
<dbReference type="KEGG" id="ladl:NCTC12735_01443"/>
<dbReference type="OrthoDB" id="5653360at2"/>
<dbReference type="AlphaFoldDB" id="A0A0W0R4Y7"/>
<dbReference type="PATRIC" id="fig|45056.6.peg.809"/>
<protein>
    <submittedName>
        <fullName evidence="7">Polysaccharide biosynthesis protein</fullName>
    </submittedName>
</protein>
<evidence type="ECO:0000256" key="6">
    <source>
        <dbReference type="SAM" id="Phobius"/>
    </source>
</evidence>
<keyword evidence="8" id="KW-0614">Plasmid</keyword>
<reference evidence="8 10" key="2">
    <citation type="submission" date="2018-12" db="EMBL/GenBank/DDBJ databases">
        <authorList>
            <consortium name="Pathogen Informatics"/>
        </authorList>
    </citation>
    <scope>NUCLEOTIDE SEQUENCE [LARGE SCALE GENOMIC DNA]</scope>
    <source>
        <strain evidence="8 10">NCTC12735</strain>
        <plasmid evidence="10">23</plasmid>
    </source>
</reference>
<evidence type="ECO:0000256" key="4">
    <source>
        <dbReference type="ARBA" id="ARBA00022989"/>
    </source>
</evidence>
<feature type="transmembrane region" description="Helical" evidence="6">
    <location>
        <begin position="7"/>
        <end position="29"/>
    </location>
</feature>
<keyword evidence="5 6" id="KW-0472">Membrane</keyword>
<dbReference type="Proteomes" id="UP000281170">
    <property type="component" value="Plasmid 23"/>
</dbReference>